<reference evidence="1 2" key="1">
    <citation type="submission" date="2018-08" db="EMBL/GenBank/DDBJ databases">
        <title>Sequencing the genomes of 1000 actinobacteria strains.</title>
        <authorList>
            <person name="Klenk H.-P."/>
        </authorList>
    </citation>
    <scope>NUCLEOTIDE SEQUENCE [LARGE SCALE GENOMIC DNA]</scope>
    <source>
        <strain evidence="1 2">DSM 44099</strain>
    </source>
</reference>
<comment type="caution">
    <text evidence="1">The sequence shown here is derived from an EMBL/GenBank/DDBJ whole genome shotgun (WGS) entry which is preliminary data.</text>
</comment>
<dbReference type="AlphaFoldDB" id="A0A3D9ZJT4"/>
<protein>
    <recommendedName>
        <fullName evidence="3">Methyltransferase</fullName>
    </recommendedName>
</protein>
<sequence length="209" mass="22376">MATKDWVRWHAEYADPNSAFSQRLLVVQAQIRAALDAAPPGPIPVVSMCAGEGRDLLGVLADHPRAADVSARLVELDPLLSDRARAAATPLPSTIEVVTADAGWTDPYVGAVPARLALFCGVFGNISDADVAATVAAAPSFVQPGGVVIWTRNRREPDLVPQICEWFESAGFETMFVSPKDAGWGVGVHRFAGATRPLEAGRRLFTFQR</sequence>
<keyword evidence="2" id="KW-1185">Reference proteome</keyword>
<dbReference type="InterPro" id="IPR029063">
    <property type="entry name" value="SAM-dependent_MTases_sf"/>
</dbReference>
<evidence type="ECO:0008006" key="3">
    <source>
        <dbReference type="Google" id="ProtNLM"/>
    </source>
</evidence>
<gene>
    <name evidence="1" type="ORF">DFJ67_2733</name>
</gene>
<accession>A0A3D9ZJT4</accession>
<dbReference type="EMBL" id="QUMQ01000001">
    <property type="protein sequence ID" value="REF96742.1"/>
    <property type="molecule type" value="Genomic_DNA"/>
</dbReference>
<proteinExistence type="predicted"/>
<evidence type="ECO:0000313" key="2">
    <source>
        <dbReference type="Proteomes" id="UP000256913"/>
    </source>
</evidence>
<dbReference type="SUPFAM" id="SSF53335">
    <property type="entry name" value="S-adenosyl-L-methionine-dependent methyltransferases"/>
    <property type="match status" value="1"/>
</dbReference>
<dbReference type="RefSeq" id="WP_116068204.1">
    <property type="nucleotide sequence ID" value="NZ_BONB01000107.1"/>
</dbReference>
<name>A0A3D9ZJT4_9ACTN</name>
<organism evidence="1 2">
    <name type="scientific">Asanoa ferruginea</name>
    <dbReference type="NCBI Taxonomy" id="53367"/>
    <lineage>
        <taxon>Bacteria</taxon>
        <taxon>Bacillati</taxon>
        <taxon>Actinomycetota</taxon>
        <taxon>Actinomycetes</taxon>
        <taxon>Micromonosporales</taxon>
        <taxon>Micromonosporaceae</taxon>
        <taxon>Asanoa</taxon>
    </lineage>
</organism>
<dbReference type="Proteomes" id="UP000256913">
    <property type="component" value="Unassembled WGS sequence"/>
</dbReference>
<evidence type="ECO:0000313" key="1">
    <source>
        <dbReference type="EMBL" id="REF96742.1"/>
    </source>
</evidence>
<dbReference type="Gene3D" id="3.40.50.150">
    <property type="entry name" value="Vaccinia Virus protein VP39"/>
    <property type="match status" value="1"/>
</dbReference>
<dbReference type="OrthoDB" id="8163513at2"/>